<accession>A0A426YAR4</accession>
<evidence type="ECO:0000313" key="4">
    <source>
        <dbReference type="Proteomes" id="UP000287651"/>
    </source>
</evidence>
<gene>
    <name evidence="3" type="ORF">B296_00039465</name>
</gene>
<dbReference type="InterPro" id="IPR013766">
    <property type="entry name" value="Thioredoxin_domain"/>
</dbReference>
<proteinExistence type="predicted"/>
<feature type="region of interest" description="Disordered" evidence="1">
    <location>
        <begin position="150"/>
        <end position="181"/>
    </location>
</feature>
<dbReference type="AlphaFoldDB" id="A0A426YAR4"/>
<organism evidence="3 4">
    <name type="scientific">Ensete ventricosum</name>
    <name type="common">Abyssinian banana</name>
    <name type="synonym">Musa ensete</name>
    <dbReference type="NCBI Taxonomy" id="4639"/>
    <lineage>
        <taxon>Eukaryota</taxon>
        <taxon>Viridiplantae</taxon>
        <taxon>Streptophyta</taxon>
        <taxon>Embryophyta</taxon>
        <taxon>Tracheophyta</taxon>
        <taxon>Spermatophyta</taxon>
        <taxon>Magnoliopsida</taxon>
        <taxon>Liliopsida</taxon>
        <taxon>Zingiberales</taxon>
        <taxon>Musaceae</taxon>
        <taxon>Ensete</taxon>
    </lineage>
</organism>
<dbReference type="Proteomes" id="UP000287651">
    <property type="component" value="Unassembled WGS sequence"/>
</dbReference>
<evidence type="ECO:0000256" key="1">
    <source>
        <dbReference type="SAM" id="MobiDB-lite"/>
    </source>
</evidence>
<dbReference type="EMBL" id="AMZH03013714">
    <property type="protein sequence ID" value="RRT48809.1"/>
    <property type="molecule type" value="Genomic_DNA"/>
</dbReference>
<feature type="domain" description="Thioredoxin" evidence="2">
    <location>
        <begin position="13"/>
        <end position="70"/>
    </location>
</feature>
<feature type="compositionally biased region" description="Basic and acidic residues" evidence="1">
    <location>
        <begin position="155"/>
        <end position="169"/>
    </location>
</feature>
<comment type="caution">
    <text evidence="3">The sequence shown here is derived from an EMBL/GenBank/DDBJ whole genome shotgun (WGS) entry which is preliminary data.</text>
</comment>
<dbReference type="SUPFAM" id="SSF52833">
    <property type="entry name" value="Thioredoxin-like"/>
    <property type="match status" value="1"/>
</dbReference>
<dbReference type="Pfam" id="PF00085">
    <property type="entry name" value="Thioredoxin"/>
    <property type="match status" value="1"/>
</dbReference>
<sequence length="204" mass="23586">MVPLRPSNDNYDSLTAEDFEKYAHQYSILVVNFFAPWCYWSNRLKPSWARAAKIIKERYFILFFPLNSDTIPKSMDGFCWEKLIAHEKENYAEGTFHGSDFSFLNFIMLIKLVISLKCISTCIARYRQYVPVCQLTSILAAVSAEGGRKKKREKKNLESVDPSPRRLRDPSPVGDFFSPRGEKKCLPAWREGTRLLCLDNIDPS</sequence>
<dbReference type="Gene3D" id="3.40.30.10">
    <property type="entry name" value="Glutaredoxin"/>
    <property type="match status" value="1"/>
</dbReference>
<protein>
    <recommendedName>
        <fullName evidence="2">Thioredoxin domain-containing protein</fullName>
    </recommendedName>
</protein>
<name>A0A426YAR4_ENSVE</name>
<dbReference type="CDD" id="cd02961">
    <property type="entry name" value="PDI_a_family"/>
    <property type="match status" value="1"/>
</dbReference>
<dbReference type="InterPro" id="IPR036249">
    <property type="entry name" value="Thioredoxin-like_sf"/>
</dbReference>
<evidence type="ECO:0000259" key="2">
    <source>
        <dbReference type="Pfam" id="PF00085"/>
    </source>
</evidence>
<evidence type="ECO:0000313" key="3">
    <source>
        <dbReference type="EMBL" id="RRT48809.1"/>
    </source>
</evidence>
<reference evidence="3 4" key="1">
    <citation type="journal article" date="2014" name="Agronomy (Basel)">
        <title>A Draft Genome Sequence for Ensete ventricosum, the Drought-Tolerant Tree Against Hunger.</title>
        <authorList>
            <person name="Harrison J."/>
            <person name="Moore K.A."/>
            <person name="Paszkiewicz K."/>
            <person name="Jones T."/>
            <person name="Grant M."/>
            <person name="Ambacheew D."/>
            <person name="Muzemil S."/>
            <person name="Studholme D.J."/>
        </authorList>
    </citation>
    <scope>NUCLEOTIDE SEQUENCE [LARGE SCALE GENOMIC DNA]</scope>
</reference>